<reference evidence="8" key="1">
    <citation type="journal article" date="2014" name="Int. J. Syst. Evol. Microbiol.">
        <title>Complete genome sequence of Corynebacterium casei LMG S-19264T (=DSM 44701T), isolated from a smear-ripened cheese.</title>
        <authorList>
            <consortium name="US DOE Joint Genome Institute (JGI-PGF)"/>
            <person name="Walter F."/>
            <person name="Albersmeier A."/>
            <person name="Kalinowski J."/>
            <person name="Ruckert C."/>
        </authorList>
    </citation>
    <scope>NUCLEOTIDE SEQUENCE</scope>
    <source>
        <strain evidence="8">CGMCC 1.15367</strain>
    </source>
</reference>
<dbReference type="GO" id="GO:0019305">
    <property type="term" value="P:dTDP-rhamnose biosynthetic process"/>
    <property type="evidence" value="ECO:0007669"/>
    <property type="project" value="UniProtKB-UniRule"/>
</dbReference>
<dbReference type="InterPro" id="IPR000888">
    <property type="entry name" value="RmlC-like"/>
</dbReference>
<dbReference type="GO" id="GO:0000271">
    <property type="term" value="P:polysaccharide biosynthetic process"/>
    <property type="evidence" value="ECO:0007669"/>
    <property type="project" value="TreeGrafter"/>
</dbReference>
<sequence>MLEIRALSLPEVLELRPRRFGDDRGFFAETYNRDRLAEAGIALDWMQDNQSYSAEAFTLRGLHYQEPPFAQAKLVRVLRGRILDVAVDIRQGSPSFGRSVALELSAADFNQLLVPVGFAHGFLTLEPDTEVFYKVTAPYSGAHDRAIRFDDPALAIDWPLAGHKPVLSAKDAAAPSLAEANPPFTYEDTRP</sequence>
<dbReference type="EMBL" id="BMIQ01000007">
    <property type="protein sequence ID" value="GGE15994.1"/>
    <property type="molecule type" value="Genomic_DNA"/>
</dbReference>
<dbReference type="InterPro" id="IPR014710">
    <property type="entry name" value="RmlC-like_jellyroll"/>
</dbReference>
<dbReference type="PANTHER" id="PTHR21047:SF2">
    <property type="entry name" value="THYMIDINE DIPHOSPHO-4-KETO-RHAMNOSE 3,5-EPIMERASE"/>
    <property type="match status" value="1"/>
</dbReference>
<dbReference type="Pfam" id="PF00908">
    <property type="entry name" value="dTDP_sugar_isom"/>
    <property type="match status" value="1"/>
</dbReference>
<evidence type="ECO:0000256" key="3">
    <source>
        <dbReference type="ARBA" id="ARBA00012098"/>
    </source>
</evidence>
<dbReference type="InterPro" id="IPR011051">
    <property type="entry name" value="RmlC_Cupin_sf"/>
</dbReference>
<evidence type="ECO:0000313" key="9">
    <source>
        <dbReference type="Proteomes" id="UP000644699"/>
    </source>
</evidence>
<dbReference type="SUPFAM" id="SSF51182">
    <property type="entry name" value="RmlC-like cupins"/>
    <property type="match status" value="1"/>
</dbReference>
<evidence type="ECO:0000256" key="2">
    <source>
        <dbReference type="ARBA" id="ARBA00001997"/>
    </source>
</evidence>
<dbReference type="GO" id="GO:0005829">
    <property type="term" value="C:cytosol"/>
    <property type="evidence" value="ECO:0007669"/>
    <property type="project" value="TreeGrafter"/>
</dbReference>
<comment type="caution">
    <text evidence="8">The sequence shown here is derived from an EMBL/GenBank/DDBJ whole genome shotgun (WGS) entry which is preliminary data.</text>
</comment>
<dbReference type="Proteomes" id="UP000644699">
    <property type="component" value="Unassembled WGS sequence"/>
</dbReference>
<comment type="catalytic activity">
    <reaction evidence="1 7">
        <text>dTDP-4-dehydro-6-deoxy-alpha-D-glucose = dTDP-4-dehydro-beta-L-rhamnose</text>
        <dbReference type="Rhea" id="RHEA:16969"/>
        <dbReference type="ChEBI" id="CHEBI:57649"/>
        <dbReference type="ChEBI" id="CHEBI:62830"/>
        <dbReference type="EC" id="5.1.3.13"/>
    </reaction>
</comment>
<evidence type="ECO:0000256" key="7">
    <source>
        <dbReference type="RuleBase" id="RU364069"/>
    </source>
</evidence>
<feature type="active site" description="Proton acceptor" evidence="5">
    <location>
        <position position="63"/>
    </location>
</feature>
<comment type="function">
    <text evidence="2 7">Catalyzes the epimerization of the C3' and C5'positions of dTDP-6-deoxy-D-xylo-4-hexulose, forming dTDP-6-deoxy-L-lyxo-4-hexulose.</text>
</comment>
<reference evidence="8" key="2">
    <citation type="submission" date="2020-09" db="EMBL/GenBank/DDBJ databases">
        <authorList>
            <person name="Sun Q."/>
            <person name="Zhou Y."/>
        </authorList>
    </citation>
    <scope>NUCLEOTIDE SEQUENCE</scope>
    <source>
        <strain evidence="8">CGMCC 1.15367</strain>
    </source>
</reference>
<comment type="pathway">
    <text evidence="7">Carbohydrate biosynthesis; dTDP-L-rhamnose biosynthesis.</text>
</comment>
<keyword evidence="9" id="KW-1185">Reference proteome</keyword>
<gene>
    <name evidence="8" type="ORF">GCM10011390_38840</name>
</gene>
<dbReference type="PANTHER" id="PTHR21047">
    <property type="entry name" value="DTDP-6-DEOXY-D-GLUCOSE-3,5 EPIMERASE"/>
    <property type="match status" value="1"/>
</dbReference>
<dbReference type="EC" id="5.1.3.13" evidence="3 7"/>
<dbReference type="CDD" id="cd00438">
    <property type="entry name" value="cupin_RmlC"/>
    <property type="match status" value="1"/>
</dbReference>
<dbReference type="Gene3D" id="2.60.120.10">
    <property type="entry name" value="Jelly Rolls"/>
    <property type="match status" value="1"/>
</dbReference>
<dbReference type="RefSeq" id="WP_188911525.1">
    <property type="nucleotide sequence ID" value="NZ_BMIQ01000007.1"/>
</dbReference>
<proteinExistence type="inferred from homology"/>
<feature type="active site" description="Proton donor" evidence="5">
    <location>
        <position position="133"/>
    </location>
</feature>
<evidence type="ECO:0000313" key="8">
    <source>
        <dbReference type="EMBL" id="GGE15994.1"/>
    </source>
</evidence>
<dbReference type="AlphaFoldDB" id="A0A917EAC2"/>
<keyword evidence="7" id="KW-0413">Isomerase</keyword>
<name>A0A917EAC2_9HYPH</name>
<evidence type="ECO:0000256" key="5">
    <source>
        <dbReference type="PIRSR" id="PIRSR600888-1"/>
    </source>
</evidence>
<dbReference type="GO" id="GO:0008830">
    <property type="term" value="F:dTDP-4-dehydrorhamnose 3,5-epimerase activity"/>
    <property type="evidence" value="ECO:0007669"/>
    <property type="project" value="UniProtKB-UniRule"/>
</dbReference>
<evidence type="ECO:0000256" key="4">
    <source>
        <dbReference type="ARBA" id="ARBA00019595"/>
    </source>
</evidence>
<protein>
    <recommendedName>
        <fullName evidence="4 7">dTDP-4-dehydrorhamnose 3,5-epimerase</fullName>
        <ecNumber evidence="3 7">5.1.3.13</ecNumber>
    </recommendedName>
    <alternativeName>
        <fullName evidence="7">Thymidine diphospho-4-keto-rhamnose 3,5-epimerase</fullName>
    </alternativeName>
</protein>
<comment type="subunit">
    <text evidence="7">Homodimer.</text>
</comment>
<dbReference type="NCBIfam" id="TIGR01221">
    <property type="entry name" value="rmlC"/>
    <property type="match status" value="1"/>
</dbReference>
<evidence type="ECO:0000256" key="1">
    <source>
        <dbReference type="ARBA" id="ARBA00001298"/>
    </source>
</evidence>
<feature type="site" description="Participates in a stacking interaction with the thymidine ring of dTDP-4-oxo-6-deoxyglucose" evidence="6">
    <location>
        <position position="139"/>
    </location>
</feature>
<evidence type="ECO:0000256" key="6">
    <source>
        <dbReference type="PIRSR" id="PIRSR600888-3"/>
    </source>
</evidence>
<organism evidence="8 9">
    <name type="scientific">Aureimonas endophytica</name>
    <dbReference type="NCBI Taxonomy" id="2027858"/>
    <lineage>
        <taxon>Bacteria</taxon>
        <taxon>Pseudomonadati</taxon>
        <taxon>Pseudomonadota</taxon>
        <taxon>Alphaproteobacteria</taxon>
        <taxon>Hyphomicrobiales</taxon>
        <taxon>Aurantimonadaceae</taxon>
        <taxon>Aureimonas</taxon>
    </lineage>
</organism>
<accession>A0A917EAC2</accession>
<comment type="similarity">
    <text evidence="7">Belongs to the dTDP-4-dehydrorhamnose 3,5-epimerase family.</text>
</comment>